<protein>
    <submittedName>
        <fullName evidence="1">Uncharacterized protein</fullName>
    </submittedName>
</protein>
<dbReference type="EMBL" id="LAZR01007078">
    <property type="protein sequence ID" value="KKM87609.1"/>
    <property type="molecule type" value="Genomic_DNA"/>
</dbReference>
<gene>
    <name evidence="1" type="ORF">LCGC14_1267260</name>
</gene>
<reference evidence="1" key="1">
    <citation type="journal article" date="2015" name="Nature">
        <title>Complex archaea that bridge the gap between prokaryotes and eukaryotes.</title>
        <authorList>
            <person name="Spang A."/>
            <person name="Saw J.H."/>
            <person name="Jorgensen S.L."/>
            <person name="Zaremba-Niedzwiedzka K."/>
            <person name="Martijn J."/>
            <person name="Lind A.E."/>
            <person name="van Eijk R."/>
            <person name="Schleper C."/>
            <person name="Guy L."/>
            <person name="Ettema T.J."/>
        </authorList>
    </citation>
    <scope>NUCLEOTIDE SEQUENCE</scope>
</reference>
<organism evidence="1">
    <name type="scientific">marine sediment metagenome</name>
    <dbReference type="NCBI Taxonomy" id="412755"/>
    <lineage>
        <taxon>unclassified sequences</taxon>
        <taxon>metagenomes</taxon>
        <taxon>ecological metagenomes</taxon>
    </lineage>
</organism>
<comment type="caution">
    <text evidence="1">The sequence shown here is derived from an EMBL/GenBank/DDBJ whole genome shotgun (WGS) entry which is preliminary data.</text>
</comment>
<dbReference type="AlphaFoldDB" id="A0A0F9KZ78"/>
<accession>A0A0F9KZ78</accession>
<evidence type="ECO:0000313" key="1">
    <source>
        <dbReference type="EMBL" id="KKM87609.1"/>
    </source>
</evidence>
<name>A0A0F9KZ78_9ZZZZ</name>
<sequence>MYCVECYKKGEGHMEFKAHMTYQGDSLCSHHFKERISLEINPVTEVPVKNLYTDMIYRKEE</sequence>
<proteinExistence type="predicted"/>